<evidence type="ECO:0000256" key="1">
    <source>
        <dbReference type="ARBA" id="ARBA00005953"/>
    </source>
</evidence>
<comment type="similarity">
    <text evidence="1">Belongs to the 4-hydroxybenzoyl-CoA thioesterase family.</text>
</comment>
<dbReference type="InterPro" id="IPR006684">
    <property type="entry name" value="YbgC/YbaW"/>
</dbReference>
<dbReference type="Proteomes" id="UP000186777">
    <property type="component" value="Unassembled WGS sequence"/>
</dbReference>
<evidence type="ECO:0000313" key="3">
    <source>
        <dbReference type="EMBL" id="OLA38922.1"/>
    </source>
</evidence>
<dbReference type="EMBL" id="MNTG01000005">
    <property type="protein sequence ID" value="OLA38922.1"/>
    <property type="molecule type" value="Genomic_DNA"/>
</dbReference>
<gene>
    <name evidence="3" type="ORF">BHW43_02675</name>
</gene>
<dbReference type="GO" id="GO:0047617">
    <property type="term" value="F:fatty acyl-CoA hydrolase activity"/>
    <property type="evidence" value="ECO:0007669"/>
    <property type="project" value="TreeGrafter"/>
</dbReference>
<dbReference type="Pfam" id="PF13279">
    <property type="entry name" value="4HBT_2"/>
    <property type="match status" value="1"/>
</dbReference>
<name>A0A1Q6R977_9FIRM</name>
<proteinExistence type="inferred from homology"/>
<dbReference type="CDD" id="cd00586">
    <property type="entry name" value="4HBT"/>
    <property type="match status" value="1"/>
</dbReference>
<dbReference type="NCBIfam" id="TIGR00051">
    <property type="entry name" value="YbgC/FadM family acyl-CoA thioesterase"/>
    <property type="match status" value="1"/>
</dbReference>
<organism evidence="3 4">
    <name type="scientific">Phascolarctobacterium succinatutens</name>
    <dbReference type="NCBI Taxonomy" id="626940"/>
    <lineage>
        <taxon>Bacteria</taxon>
        <taxon>Bacillati</taxon>
        <taxon>Bacillota</taxon>
        <taxon>Negativicutes</taxon>
        <taxon>Acidaminococcales</taxon>
        <taxon>Acidaminococcaceae</taxon>
        <taxon>Phascolarctobacterium</taxon>
    </lineage>
</organism>
<dbReference type="STRING" id="626940.BHW43_02675"/>
<comment type="caution">
    <text evidence="3">The sequence shown here is derived from an EMBL/GenBank/DDBJ whole genome shotgun (WGS) entry which is preliminary data.</text>
</comment>
<dbReference type="RefSeq" id="WP_009146111.1">
    <property type="nucleotide sequence ID" value="NZ_CABKPS010000080.1"/>
</dbReference>
<sequence length="141" mass="16323">MITIRDKVRFVETDMMGVVHHANYLRWFEMGRVAYLRACGISLGELMADGVIFPITEVRAKYKNSCTFDDDFEVQVKMSAFNKAKMEFDYTVIRLRDGAVAVEGHTRNVFTDNEGHIVRLKPEWYDKIQKVYAADKAAEEM</sequence>
<evidence type="ECO:0000256" key="2">
    <source>
        <dbReference type="ARBA" id="ARBA00022801"/>
    </source>
</evidence>
<dbReference type="SUPFAM" id="SSF54637">
    <property type="entry name" value="Thioesterase/thiol ester dehydrase-isomerase"/>
    <property type="match status" value="1"/>
</dbReference>
<reference evidence="3 4" key="1">
    <citation type="journal article" date="2016" name="Nat. Biotechnol.">
        <title>Measurement of bacterial replication rates in microbial communities.</title>
        <authorList>
            <person name="Brown C.T."/>
            <person name="Olm M.R."/>
            <person name="Thomas B.C."/>
            <person name="Banfield J.F."/>
        </authorList>
    </citation>
    <scope>NUCLEOTIDE SEQUENCE [LARGE SCALE GENOMIC DNA]</scope>
    <source>
        <strain evidence="3">46_33</strain>
    </source>
</reference>
<dbReference type="PANTHER" id="PTHR31793:SF27">
    <property type="entry name" value="NOVEL THIOESTERASE SUPERFAMILY DOMAIN AND SAPOSIN A-TYPE DOMAIN CONTAINING PROTEIN (0610012H03RIK)"/>
    <property type="match status" value="1"/>
</dbReference>
<dbReference type="InterPro" id="IPR050563">
    <property type="entry name" value="4-hydroxybenzoyl-CoA_TE"/>
</dbReference>
<dbReference type="Gene3D" id="3.10.129.10">
    <property type="entry name" value="Hotdog Thioesterase"/>
    <property type="match status" value="1"/>
</dbReference>
<dbReference type="PIRSF" id="PIRSF003230">
    <property type="entry name" value="YbgC"/>
    <property type="match status" value="1"/>
</dbReference>
<dbReference type="PANTHER" id="PTHR31793">
    <property type="entry name" value="4-HYDROXYBENZOYL-COA THIOESTERASE FAMILY MEMBER"/>
    <property type="match status" value="1"/>
</dbReference>
<dbReference type="InterPro" id="IPR029069">
    <property type="entry name" value="HotDog_dom_sf"/>
</dbReference>
<keyword evidence="2" id="KW-0378">Hydrolase</keyword>
<evidence type="ECO:0000313" key="4">
    <source>
        <dbReference type="Proteomes" id="UP000186777"/>
    </source>
</evidence>
<protein>
    <submittedName>
        <fullName evidence="3">Thioesterase</fullName>
    </submittedName>
</protein>
<dbReference type="AlphaFoldDB" id="A0A1Q6R977"/>
<accession>A0A1Q6R977</accession>